<dbReference type="Gramene" id="PRQ26718">
    <property type="protein sequence ID" value="PRQ26718"/>
    <property type="gene ID" value="RchiOBHm_Chr6g0297671"/>
</dbReference>
<evidence type="ECO:0000313" key="1">
    <source>
        <dbReference type="EMBL" id="PRQ26718.1"/>
    </source>
</evidence>
<evidence type="ECO:0000313" key="2">
    <source>
        <dbReference type="Proteomes" id="UP000238479"/>
    </source>
</evidence>
<comment type="caution">
    <text evidence="1">The sequence shown here is derived from an EMBL/GenBank/DDBJ whole genome shotgun (WGS) entry which is preliminary data.</text>
</comment>
<sequence>MEPQVDKGHVLMKIFIVIPNLSTHIYGRWCMADLHVSERREDCGQSGGNKERGTAADFTKKEATKLMITAI</sequence>
<dbReference type="EMBL" id="PDCK01000044">
    <property type="protein sequence ID" value="PRQ26718.1"/>
    <property type="molecule type" value="Genomic_DNA"/>
</dbReference>
<dbReference type="AlphaFoldDB" id="A0A2P6PXQ8"/>
<name>A0A2P6PXQ8_ROSCH</name>
<reference evidence="1 2" key="1">
    <citation type="journal article" date="2018" name="Nat. Genet.">
        <title>The Rosa genome provides new insights in the design of modern roses.</title>
        <authorList>
            <person name="Bendahmane M."/>
        </authorList>
    </citation>
    <scope>NUCLEOTIDE SEQUENCE [LARGE SCALE GENOMIC DNA]</scope>
    <source>
        <strain evidence="2">cv. Old Blush</strain>
    </source>
</reference>
<proteinExistence type="predicted"/>
<keyword evidence="2" id="KW-1185">Reference proteome</keyword>
<dbReference type="Proteomes" id="UP000238479">
    <property type="component" value="Chromosome 6"/>
</dbReference>
<accession>A0A2P6PXQ8</accession>
<protein>
    <submittedName>
        <fullName evidence="1">Uncharacterized protein</fullName>
    </submittedName>
</protein>
<gene>
    <name evidence="1" type="ORF">RchiOBHm_Chr6g0297671</name>
</gene>
<organism evidence="1 2">
    <name type="scientific">Rosa chinensis</name>
    <name type="common">China rose</name>
    <dbReference type="NCBI Taxonomy" id="74649"/>
    <lineage>
        <taxon>Eukaryota</taxon>
        <taxon>Viridiplantae</taxon>
        <taxon>Streptophyta</taxon>
        <taxon>Embryophyta</taxon>
        <taxon>Tracheophyta</taxon>
        <taxon>Spermatophyta</taxon>
        <taxon>Magnoliopsida</taxon>
        <taxon>eudicotyledons</taxon>
        <taxon>Gunneridae</taxon>
        <taxon>Pentapetalae</taxon>
        <taxon>rosids</taxon>
        <taxon>fabids</taxon>
        <taxon>Rosales</taxon>
        <taxon>Rosaceae</taxon>
        <taxon>Rosoideae</taxon>
        <taxon>Rosoideae incertae sedis</taxon>
        <taxon>Rosa</taxon>
    </lineage>
</organism>